<dbReference type="AlphaFoldDB" id="A0A1G4JBR4"/>
<evidence type="ECO:0000256" key="1">
    <source>
        <dbReference type="ARBA" id="ARBA00004141"/>
    </source>
</evidence>
<protein>
    <recommendedName>
        <fullName evidence="11">Palmitoyltransferase PFA4</fullName>
        <ecNumber evidence="11">2.3.1.225</ecNumber>
    </recommendedName>
    <alternativeName>
        <fullName evidence="11">Protein S-acyltransferase</fullName>
        <shortName evidence="11">PAT</shortName>
    </alternativeName>
    <alternativeName>
        <fullName evidence="11">Protein fatty acyltransferase 4</fullName>
    </alternativeName>
</protein>
<dbReference type="GO" id="GO:0019706">
    <property type="term" value="F:protein-cysteine S-palmitoyltransferase activity"/>
    <property type="evidence" value="ECO:0007669"/>
    <property type="project" value="UniProtKB-UniRule"/>
</dbReference>
<dbReference type="EMBL" id="LT598482">
    <property type="protein sequence ID" value="SCU87530.1"/>
    <property type="molecule type" value="Genomic_DNA"/>
</dbReference>
<proteinExistence type="inferred from homology"/>
<comment type="similarity">
    <text evidence="11">Belongs to the DHHC palmitoyltransferase family. PFA4 subfamily.</text>
</comment>
<reference evidence="15" key="1">
    <citation type="submission" date="2016-03" db="EMBL/GenBank/DDBJ databases">
        <authorList>
            <person name="Devillers Hugo."/>
        </authorList>
    </citation>
    <scope>NUCLEOTIDE SEQUENCE [LARGE SCALE GENOMIC DNA]</scope>
</reference>
<comment type="subcellular location">
    <subcellularLocation>
        <location evidence="11">Endoplasmic reticulum membrane</location>
        <topology evidence="11">Multi-pass membrane protein</topology>
    </subcellularLocation>
    <subcellularLocation>
        <location evidence="1">Membrane</location>
        <topology evidence="1">Multi-pass membrane protein</topology>
    </subcellularLocation>
</comment>
<evidence type="ECO:0000256" key="11">
    <source>
        <dbReference type="HAMAP-Rule" id="MF_03199"/>
    </source>
</evidence>
<comment type="domain">
    <text evidence="11 12">The DHHC domain is required for palmitoyltransferase activity.</text>
</comment>
<evidence type="ECO:0000313" key="14">
    <source>
        <dbReference type="EMBL" id="SCU87530.1"/>
    </source>
</evidence>
<evidence type="ECO:0000256" key="8">
    <source>
        <dbReference type="ARBA" id="ARBA00023288"/>
    </source>
</evidence>
<evidence type="ECO:0000256" key="5">
    <source>
        <dbReference type="ARBA" id="ARBA00022989"/>
    </source>
</evidence>
<evidence type="ECO:0000313" key="15">
    <source>
        <dbReference type="Proteomes" id="UP000191144"/>
    </source>
</evidence>
<evidence type="ECO:0000256" key="4">
    <source>
        <dbReference type="ARBA" id="ARBA00022824"/>
    </source>
</evidence>
<sequence length="380" mass="44239">MPVKLKWPWLGVAIPCFLIAFIGYTSHYFILSNFASSKQQILFEFPLSMTWISYALAIYVKAGSPPAEFRPRKEQWTHYCKICKNYKPERSHHCKSCGKCILLMDHHCPWTMNCVGYRNFPHFMRFLLWVITTTAYLQFMLTKRVLQLWRLRHTRIFIHKSELCFLVTNILLNAFVCFSISMLLIRCIKNQLLEGRTQIESWEMERIENLFNRRRLLPQLIENLNRMFPDQKHSTESKSHDLASNKILQVEDVVNFPYDLGFMANVESLMGPKHTWLLPWGGPSGSGCHFETNDLAIYEPDAPLEDRLMALPWPPDGGRQMSKHQNQVDSNVSIHNSRGEAVLKKRPLDTAANSNRRTWQNDWGETLADFGVDVDADAEL</sequence>
<dbReference type="HAMAP" id="MF_03199">
    <property type="entry name" value="DHHC_PAT_PFA4"/>
    <property type="match status" value="1"/>
</dbReference>
<keyword evidence="15" id="KW-1185">Reference proteome</keyword>
<evidence type="ECO:0000256" key="10">
    <source>
        <dbReference type="ARBA" id="ARBA00048048"/>
    </source>
</evidence>
<evidence type="ECO:0000256" key="9">
    <source>
        <dbReference type="ARBA" id="ARBA00023315"/>
    </source>
</evidence>
<evidence type="ECO:0000256" key="12">
    <source>
        <dbReference type="RuleBase" id="RU079119"/>
    </source>
</evidence>
<dbReference type="Proteomes" id="UP000191144">
    <property type="component" value="Chromosome D"/>
</dbReference>
<keyword evidence="2 11" id="KW-0808">Transferase</keyword>
<keyword evidence="6 11" id="KW-0472">Membrane</keyword>
<dbReference type="PANTHER" id="PTHR12246">
    <property type="entry name" value="PALMITOYLTRANSFERASE ZDHHC16"/>
    <property type="match status" value="1"/>
</dbReference>
<evidence type="ECO:0000256" key="3">
    <source>
        <dbReference type="ARBA" id="ARBA00022692"/>
    </source>
</evidence>
<dbReference type="InterPro" id="IPR001594">
    <property type="entry name" value="Palmitoyltrfase_DHHC"/>
</dbReference>
<feature type="transmembrane region" description="Helical" evidence="11 12">
    <location>
        <begin position="122"/>
        <end position="142"/>
    </location>
</feature>
<feature type="transmembrane region" description="Helical" evidence="11 12">
    <location>
        <begin position="12"/>
        <end position="30"/>
    </location>
</feature>
<keyword evidence="9 11" id="KW-0012">Acyltransferase</keyword>
<dbReference type="Pfam" id="PF01529">
    <property type="entry name" value="DHHC"/>
    <property type="match status" value="1"/>
</dbReference>
<keyword evidence="7 11" id="KW-0564">Palmitate</keyword>
<feature type="transmembrane region" description="Helical" evidence="11 12">
    <location>
        <begin position="163"/>
        <end position="185"/>
    </location>
</feature>
<dbReference type="OrthoDB" id="331948at2759"/>
<name>A0A1G4JBR4_9SACH</name>
<keyword evidence="3 11" id="KW-0812">Transmembrane</keyword>
<evidence type="ECO:0000256" key="7">
    <source>
        <dbReference type="ARBA" id="ARBA00023139"/>
    </source>
</evidence>
<comment type="catalytic activity">
    <reaction evidence="10 11 12">
        <text>L-cysteinyl-[protein] + hexadecanoyl-CoA = S-hexadecanoyl-L-cysteinyl-[protein] + CoA</text>
        <dbReference type="Rhea" id="RHEA:36683"/>
        <dbReference type="Rhea" id="RHEA-COMP:10131"/>
        <dbReference type="Rhea" id="RHEA-COMP:11032"/>
        <dbReference type="ChEBI" id="CHEBI:29950"/>
        <dbReference type="ChEBI" id="CHEBI:57287"/>
        <dbReference type="ChEBI" id="CHEBI:57379"/>
        <dbReference type="ChEBI" id="CHEBI:74151"/>
        <dbReference type="EC" id="2.3.1.225"/>
    </reaction>
</comment>
<feature type="active site" description="S-palmitoyl cysteine intermediate" evidence="11">
    <location>
        <position position="108"/>
    </location>
</feature>
<dbReference type="InterPro" id="IPR033682">
    <property type="entry name" value="PFA4"/>
</dbReference>
<keyword evidence="8 11" id="KW-0449">Lipoprotein</keyword>
<dbReference type="InterPro" id="IPR039859">
    <property type="entry name" value="PFA4/ZDH16/20/ERF2-like"/>
</dbReference>
<dbReference type="GO" id="GO:0005789">
    <property type="term" value="C:endoplasmic reticulum membrane"/>
    <property type="evidence" value="ECO:0007669"/>
    <property type="project" value="UniProtKB-SubCell"/>
</dbReference>
<dbReference type="PROSITE" id="PS50216">
    <property type="entry name" value="DHHC"/>
    <property type="match status" value="1"/>
</dbReference>
<evidence type="ECO:0000256" key="2">
    <source>
        <dbReference type="ARBA" id="ARBA00022679"/>
    </source>
</evidence>
<organism evidence="14 15">
    <name type="scientific">Lachancea meyersii CBS 8951</name>
    <dbReference type="NCBI Taxonomy" id="1266667"/>
    <lineage>
        <taxon>Eukaryota</taxon>
        <taxon>Fungi</taxon>
        <taxon>Dikarya</taxon>
        <taxon>Ascomycota</taxon>
        <taxon>Saccharomycotina</taxon>
        <taxon>Saccharomycetes</taxon>
        <taxon>Saccharomycetales</taxon>
        <taxon>Saccharomycetaceae</taxon>
        <taxon>Lachancea</taxon>
    </lineage>
</organism>
<dbReference type="EC" id="2.3.1.225" evidence="11"/>
<comment type="function">
    <text evidence="11">Mediates the reversible addition of palmitate to target proteins, thereby regulating their membrane association and biological function.</text>
</comment>
<gene>
    <name evidence="11" type="primary">PFA4</name>
    <name evidence="14" type="ORF">LAME_0D10440G</name>
</gene>
<accession>A0A1G4JBR4</accession>
<feature type="domain" description="Palmitoyltransferase DHHC" evidence="13">
    <location>
        <begin position="77"/>
        <end position="203"/>
    </location>
</feature>
<feature type="transmembrane region" description="Helical" evidence="11 12">
    <location>
        <begin position="42"/>
        <end position="60"/>
    </location>
</feature>
<evidence type="ECO:0000259" key="13">
    <source>
        <dbReference type="Pfam" id="PF01529"/>
    </source>
</evidence>
<keyword evidence="4 11" id="KW-0256">Endoplasmic reticulum</keyword>
<keyword evidence="5 11" id="KW-1133">Transmembrane helix</keyword>
<evidence type="ECO:0000256" key="6">
    <source>
        <dbReference type="ARBA" id="ARBA00023136"/>
    </source>
</evidence>